<evidence type="ECO:0008006" key="3">
    <source>
        <dbReference type="Google" id="ProtNLM"/>
    </source>
</evidence>
<gene>
    <name evidence="1" type="ORF">EA722_07485</name>
</gene>
<proteinExistence type="predicted"/>
<organism evidence="1 2">
    <name type="scientific">Acinetobacter baumannii</name>
    <dbReference type="NCBI Taxonomy" id="470"/>
    <lineage>
        <taxon>Bacteria</taxon>
        <taxon>Pseudomonadati</taxon>
        <taxon>Pseudomonadota</taxon>
        <taxon>Gammaproteobacteria</taxon>
        <taxon>Moraxellales</taxon>
        <taxon>Moraxellaceae</taxon>
        <taxon>Acinetobacter</taxon>
        <taxon>Acinetobacter calcoaceticus/baumannii complex</taxon>
    </lineage>
</organism>
<dbReference type="EMBL" id="RFBY01000018">
    <property type="protein sequence ID" value="RSP77494.1"/>
    <property type="molecule type" value="Genomic_DNA"/>
</dbReference>
<evidence type="ECO:0000313" key="1">
    <source>
        <dbReference type="EMBL" id="RSP77494.1"/>
    </source>
</evidence>
<dbReference type="AlphaFoldDB" id="A0A429LGU2"/>
<reference evidence="1 2" key="1">
    <citation type="submission" date="2018-10" db="EMBL/GenBank/DDBJ databases">
        <title>GWAS and RNA-Seq identify cryptic mechanisms of antimicrobial resistance in Acinetobacter baumannii.</title>
        <authorList>
            <person name="Sahl J.W."/>
        </authorList>
    </citation>
    <scope>NUCLEOTIDE SEQUENCE [LARGE SCALE GENOMIC DNA]</scope>
    <source>
        <strain evidence="1 2">TG31299</strain>
    </source>
</reference>
<dbReference type="RefSeq" id="WP_000065251.1">
    <property type="nucleotide sequence ID" value="NZ_CP021345.1"/>
</dbReference>
<comment type="caution">
    <text evidence="1">The sequence shown here is derived from an EMBL/GenBank/DDBJ whole genome shotgun (WGS) entry which is preliminary data.</text>
</comment>
<name>A0A429LGU2_ACIBA</name>
<dbReference type="Proteomes" id="UP000269597">
    <property type="component" value="Unassembled WGS sequence"/>
</dbReference>
<accession>A0A429LGU2</accession>
<evidence type="ECO:0000313" key="2">
    <source>
        <dbReference type="Proteomes" id="UP000269597"/>
    </source>
</evidence>
<sequence length="277" mass="32155">MSNIIKGEWSLVQWNPDIATEEYLNIGVSFKHNGRNYFKMLDSFNRVNCLYDEDTVQHLQDVIELSLKAFKGDNFYFSDQIRLIDKGLAKGLNEEKILERLYTRVVTLGKTHASKSKVKNDFKYIKNEPFLKRATTNLRQKIKSKNEYKHLLDLFPEDSYLRKNNSDLYVPMRSSSNYGSFVSVVTNNVDTINTNYLMLATDLLTASQLDQKGANFFVLRPSAEELKKLDEEKVDEIGETLDKLDFKFKGYKFNIESADSEEELNDKMLFWLGEEAA</sequence>
<protein>
    <recommendedName>
        <fullName evidence="3">DUF3037 domain-containing protein</fullName>
    </recommendedName>
</protein>